<reference evidence="2" key="1">
    <citation type="journal article" date="2022" name="Int. J. Mol. Sci.">
        <title>Draft Genome of Tanacetum Coccineum: Genomic Comparison of Closely Related Tanacetum-Family Plants.</title>
        <authorList>
            <person name="Yamashiro T."/>
            <person name="Shiraishi A."/>
            <person name="Nakayama K."/>
            <person name="Satake H."/>
        </authorList>
    </citation>
    <scope>NUCLEOTIDE SEQUENCE</scope>
</reference>
<name>A0ABQ5DGW8_9ASTR</name>
<proteinExistence type="predicted"/>
<comment type="caution">
    <text evidence="2">The sequence shown here is derived from an EMBL/GenBank/DDBJ whole genome shotgun (WGS) entry which is preliminary data.</text>
</comment>
<dbReference type="Proteomes" id="UP001151760">
    <property type="component" value="Unassembled WGS sequence"/>
</dbReference>
<organism evidence="2 3">
    <name type="scientific">Tanacetum coccineum</name>
    <dbReference type="NCBI Taxonomy" id="301880"/>
    <lineage>
        <taxon>Eukaryota</taxon>
        <taxon>Viridiplantae</taxon>
        <taxon>Streptophyta</taxon>
        <taxon>Embryophyta</taxon>
        <taxon>Tracheophyta</taxon>
        <taxon>Spermatophyta</taxon>
        <taxon>Magnoliopsida</taxon>
        <taxon>eudicotyledons</taxon>
        <taxon>Gunneridae</taxon>
        <taxon>Pentapetalae</taxon>
        <taxon>asterids</taxon>
        <taxon>campanulids</taxon>
        <taxon>Asterales</taxon>
        <taxon>Asteraceae</taxon>
        <taxon>Asteroideae</taxon>
        <taxon>Anthemideae</taxon>
        <taxon>Anthemidinae</taxon>
        <taxon>Tanacetum</taxon>
    </lineage>
</organism>
<protein>
    <submittedName>
        <fullName evidence="2">Uncharacterized protein</fullName>
    </submittedName>
</protein>
<feature type="compositionally biased region" description="Basic and acidic residues" evidence="1">
    <location>
        <begin position="125"/>
        <end position="141"/>
    </location>
</feature>
<feature type="region of interest" description="Disordered" evidence="1">
    <location>
        <begin position="104"/>
        <end position="141"/>
    </location>
</feature>
<feature type="region of interest" description="Disordered" evidence="1">
    <location>
        <begin position="1"/>
        <end position="21"/>
    </location>
</feature>
<evidence type="ECO:0000313" key="2">
    <source>
        <dbReference type="EMBL" id="GJT38153.1"/>
    </source>
</evidence>
<evidence type="ECO:0000256" key="1">
    <source>
        <dbReference type="SAM" id="MobiDB-lite"/>
    </source>
</evidence>
<sequence length="141" mass="16358">MNQNYFEPNSNSFGFDQPPQYSINHQPQSIQEDLNQQKMNDEFKIELRNELLNTMQSLCERILQREQAANVSTHTPEPSRRFNIIYDYDDDDEESTIPLNEITSQIPPITPVLPTMEPEDSLSIGDEHLSTIPEKESEAQF</sequence>
<dbReference type="EMBL" id="BQNB010015283">
    <property type="protein sequence ID" value="GJT38153.1"/>
    <property type="molecule type" value="Genomic_DNA"/>
</dbReference>
<gene>
    <name evidence="2" type="ORF">Tco_0938018</name>
</gene>
<accession>A0ABQ5DGW8</accession>
<evidence type="ECO:0000313" key="3">
    <source>
        <dbReference type="Proteomes" id="UP001151760"/>
    </source>
</evidence>
<reference evidence="2" key="2">
    <citation type="submission" date="2022-01" db="EMBL/GenBank/DDBJ databases">
        <authorList>
            <person name="Yamashiro T."/>
            <person name="Shiraishi A."/>
            <person name="Satake H."/>
            <person name="Nakayama K."/>
        </authorList>
    </citation>
    <scope>NUCLEOTIDE SEQUENCE</scope>
</reference>
<keyword evidence="3" id="KW-1185">Reference proteome</keyword>